<keyword evidence="5 13" id="KW-0808">Transferase</keyword>
<organism evidence="17 18">
    <name type="scientific">Peronospora farinosa</name>
    <dbReference type="NCBI Taxonomy" id="134698"/>
    <lineage>
        <taxon>Eukaryota</taxon>
        <taxon>Sar</taxon>
        <taxon>Stramenopiles</taxon>
        <taxon>Oomycota</taxon>
        <taxon>Peronosporomycetes</taxon>
        <taxon>Peronosporales</taxon>
        <taxon>Peronosporaceae</taxon>
        <taxon>Peronospora</taxon>
    </lineage>
</organism>
<dbReference type="NCBIfam" id="NF004790">
    <property type="entry name" value="PRK06136.1"/>
    <property type="match status" value="1"/>
</dbReference>
<keyword evidence="8" id="KW-0520">NAD</keyword>
<dbReference type="InterPro" id="IPR037115">
    <property type="entry name" value="Sirohaem_synt_dimer_dom_sf"/>
</dbReference>
<evidence type="ECO:0000256" key="7">
    <source>
        <dbReference type="ARBA" id="ARBA00023002"/>
    </source>
</evidence>
<dbReference type="InterPro" id="IPR014776">
    <property type="entry name" value="4pyrrole_Mease_sub2"/>
</dbReference>
<dbReference type="PANTHER" id="PTHR45790:SF1">
    <property type="entry name" value="SIROHEME SYNTHASE"/>
    <property type="match status" value="1"/>
</dbReference>
<reference evidence="17 18" key="1">
    <citation type="submission" date="2021-11" db="EMBL/GenBank/DDBJ databases">
        <authorList>
            <person name="Islam A."/>
            <person name="Islam S."/>
            <person name="Flora M.S."/>
            <person name="Rahman M."/>
            <person name="Ziaur R.M."/>
            <person name="Epstein J.H."/>
            <person name="Hassan M."/>
            <person name="Klassen M."/>
            <person name="Woodard K."/>
            <person name="Webb A."/>
            <person name="Webby R.J."/>
            <person name="El Zowalaty M.E."/>
        </authorList>
    </citation>
    <scope>NUCLEOTIDE SEQUENCE [LARGE SCALE GENOMIC DNA]</scope>
    <source>
        <strain evidence="17">Pf1</strain>
    </source>
</reference>
<dbReference type="InterPro" id="IPR036291">
    <property type="entry name" value="NAD(P)-bd_dom_sf"/>
</dbReference>
<dbReference type="EMBL" id="CAKLBC010001298">
    <property type="protein sequence ID" value="CAH0490801.1"/>
    <property type="molecule type" value="Genomic_DNA"/>
</dbReference>
<dbReference type="PROSITE" id="PS00840">
    <property type="entry name" value="SUMT_2"/>
    <property type="match status" value="1"/>
</dbReference>
<evidence type="ECO:0000256" key="4">
    <source>
        <dbReference type="ARBA" id="ARBA00022603"/>
    </source>
</evidence>
<keyword evidence="3" id="KW-0169">Cobalamin biosynthesis</keyword>
<dbReference type="HAMAP" id="MF_01646">
    <property type="entry name" value="Siroheme_synth"/>
    <property type="match status" value="1"/>
</dbReference>
<keyword evidence="18" id="KW-1185">Reference proteome</keyword>
<dbReference type="Proteomes" id="UP001157938">
    <property type="component" value="Unassembled WGS sequence"/>
</dbReference>
<gene>
    <name evidence="17" type="ORF">PFR001_LOCUS6106</name>
</gene>
<dbReference type="SUPFAM" id="SSF53790">
    <property type="entry name" value="Tetrapyrrole methylase"/>
    <property type="match status" value="1"/>
</dbReference>
<evidence type="ECO:0000259" key="15">
    <source>
        <dbReference type="Pfam" id="PF10414"/>
    </source>
</evidence>
<dbReference type="Pfam" id="PF14824">
    <property type="entry name" value="Sirohm_synth_M"/>
    <property type="match status" value="1"/>
</dbReference>
<dbReference type="Pfam" id="PF10414">
    <property type="entry name" value="CysG_dimeriser"/>
    <property type="match status" value="1"/>
</dbReference>
<comment type="catalytic activity">
    <reaction evidence="12">
        <text>precorrin-2 + NAD(+) = sirohydrochlorin + NADH + 2 H(+)</text>
        <dbReference type="Rhea" id="RHEA:15613"/>
        <dbReference type="ChEBI" id="CHEBI:15378"/>
        <dbReference type="ChEBI" id="CHEBI:57540"/>
        <dbReference type="ChEBI" id="CHEBI:57945"/>
        <dbReference type="ChEBI" id="CHEBI:58351"/>
        <dbReference type="ChEBI" id="CHEBI:58827"/>
        <dbReference type="EC" id="1.3.1.76"/>
    </reaction>
</comment>
<comment type="pathway">
    <text evidence="1">Porphyrin-containing compound metabolism; siroheme biosynthesis; sirohydrochlorin from precorrin-2: step 1/1.</text>
</comment>
<name>A0ABN8CCP3_9STRA</name>
<dbReference type="InterPro" id="IPR014777">
    <property type="entry name" value="4pyrrole_Mease_sub1"/>
</dbReference>
<dbReference type="Pfam" id="PF13241">
    <property type="entry name" value="NAD_binding_7"/>
    <property type="match status" value="1"/>
</dbReference>
<dbReference type="EC" id="1.3.1.76" evidence="2"/>
<evidence type="ECO:0000259" key="14">
    <source>
        <dbReference type="Pfam" id="PF00590"/>
    </source>
</evidence>
<dbReference type="NCBIfam" id="TIGR01470">
    <property type="entry name" value="cysG_Nterm"/>
    <property type="match status" value="1"/>
</dbReference>
<evidence type="ECO:0000256" key="9">
    <source>
        <dbReference type="ARBA" id="ARBA00023239"/>
    </source>
</evidence>
<dbReference type="InterPro" id="IPR006366">
    <property type="entry name" value="CobA/CysG_C"/>
</dbReference>
<comment type="similarity">
    <text evidence="13">Belongs to the precorrin methyltransferase family.</text>
</comment>
<keyword evidence="4 13" id="KW-0489">Methyltransferase</keyword>
<dbReference type="InterPro" id="IPR035996">
    <property type="entry name" value="4pyrrol_Methylase_sf"/>
</dbReference>
<proteinExistence type="inferred from homology"/>
<keyword evidence="11" id="KW-0511">Multifunctional enzyme</keyword>
<dbReference type="Gene3D" id="3.40.1010.10">
    <property type="entry name" value="Cobalt-precorrin-4 Transmethylase, Domain 1"/>
    <property type="match status" value="1"/>
</dbReference>
<keyword evidence="7" id="KW-0560">Oxidoreductase</keyword>
<sequence length="513" mass="55833">MPRALYPFCPVTLLVESGAVTTERRNGPLSLALICFCCRRVNVDYLPLFADLSGRPVLVVGGGDIAARKIELLRRARARVLIASRELCPELQALLDKQELEWLATEFDPAQLDGVFLVIAATDDNHLNTQVFEAANARHKLVNVVDDQPKCTFIFPSIVDRSPLVVAISSSGTAPVLARMLREKIETLLPASLGQMAEVAGLWRDKVKQRFSRISDRRRFWERAFDGRFASEMSAGNVEEAKRTLDRELQEEPTRQGEIFLVGAGPGDSGLLTLRGLQVMQLADVVLYDHLVSEEVLDLVRRDADRICVGKRASAHTLPQEEINQMLVSLALKGKRVVRLKGGDPFIFGRGGEELQAAQQAGVPFQVVPGVTAAAGATAYAGIPLTHRDYAQSVMFITGHCRPDGDDIDWPSLARARQTLAIYMGTVKAAAISEALIQHGRAPSTPVAVISRGTRPDQQVLTGTLEQLEALAASAPTPALLVIGEVVNLHGQLAWFKHSAQQGARESAVVNLA</sequence>
<evidence type="ECO:0000256" key="2">
    <source>
        <dbReference type="ARBA" id="ARBA00012400"/>
    </source>
</evidence>
<evidence type="ECO:0000259" key="16">
    <source>
        <dbReference type="Pfam" id="PF14824"/>
    </source>
</evidence>
<evidence type="ECO:0000256" key="12">
    <source>
        <dbReference type="ARBA" id="ARBA00047561"/>
    </source>
</evidence>
<evidence type="ECO:0000256" key="5">
    <source>
        <dbReference type="ARBA" id="ARBA00022679"/>
    </source>
</evidence>
<dbReference type="SUPFAM" id="SSF51735">
    <property type="entry name" value="NAD(P)-binding Rossmann-fold domains"/>
    <property type="match status" value="1"/>
</dbReference>
<feature type="domain" description="Siroheme synthase central" evidence="16">
    <location>
        <begin position="162"/>
        <end position="186"/>
    </location>
</feature>
<dbReference type="PIRSF" id="PIRSF036426">
    <property type="entry name" value="Sirohaem_synth"/>
    <property type="match status" value="1"/>
</dbReference>
<dbReference type="SUPFAM" id="SSF75615">
    <property type="entry name" value="Siroheme synthase middle domains-like"/>
    <property type="match status" value="1"/>
</dbReference>
<dbReference type="InterPro" id="IPR000878">
    <property type="entry name" value="4pyrrol_Mease"/>
</dbReference>
<dbReference type="InterPro" id="IPR012409">
    <property type="entry name" value="Sirohaem_synth"/>
</dbReference>
<evidence type="ECO:0000313" key="17">
    <source>
        <dbReference type="EMBL" id="CAH0490801.1"/>
    </source>
</evidence>
<evidence type="ECO:0000256" key="8">
    <source>
        <dbReference type="ARBA" id="ARBA00023027"/>
    </source>
</evidence>
<evidence type="ECO:0000256" key="6">
    <source>
        <dbReference type="ARBA" id="ARBA00022691"/>
    </source>
</evidence>
<evidence type="ECO:0000256" key="10">
    <source>
        <dbReference type="ARBA" id="ARBA00023244"/>
    </source>
</evidence>
<evidence type="ECO:0000256" key="3">
    <source>
        <dbReference type="ARBA" id="ARBA00022573"/>
    </source>
</evidence>
<evidence type="ECO:0000256" key="13">
    <source>
        <dbReference type="RuleBase" id="RU003960"/>
    </source>
</evidence>
<evidence type="ECO:0000256" key="11">
    <source>
        <dbReference type="ARBA" id="ARBA00023268"/>
    </source>
</evidence>
<dbReference type="Gene3D" id="3.40.50.720">
    <property type="entry name" value="NAD(P)-binding Rossmann-like Domain"/>
    <property type="match status" value="1"/>
</dbReference>
<dbReference type="Gene3D" id="1.10.8.210">
    <property type="entry name" value="Sirohaem synthase, dimerisation domain"/>
    <property type="match status" value="1"/>
</dbReference>
<dbReference type="InterPro" id="IPR028281">
    <property type="entry name" value="Sirohaem_synthase_central"/>
</dbReference>
<dbReference type="NCBIfam" id="NF007922">
    <property type="entry name" value="PRK10637.1"/>
    <property type="match status" value="1"/>
</dbReference>
<comment type="caution">
    <text evidence="17">The sequence shown here is derived from an EMBL/GenBank/DDBJ whole genome shotgun (WGS) entry which is preliminary data.</text>
</comment>
<dbReference type="PROSITE" id="PS00839">
    <property type="entry name" value="SUMT_1"/>
    <property type="match status" value="1"/>
</dbReference>
<protein>
    <recommendedName>
        <fullName evidence="2">precorrin-2 dehydrogenase</fullName>
        <ecNumber evidence="2">1.3.1.76</ecNumber>
    </recommendedName>
</protein>
<dbReference type="Gene3D" id="3.30.950.10">
    <property type="entry name" value="Methyltransferase, Cobalt-precorrin-4 Transmethylase, Domain 2"/>
    <property type="match status" value="1"/>
</dbReference>
<keyword evidence="6" id="KW-0949">S-adenosyl-L-methionine</keyword>
<feature type="domain" description="Tetrapyrrole methylase" evidence="14">
    <location>
        <begin position="259"/>
        <end position="468"/>
    </location>
</feature>
<accession>A0ABN8CCP3</accession>
<evidence type="ECO:0000256" key="1">
    <source>
        <dbReference type="ARBA" id="ARBA00005010"/>
    </source>
</evidence>
<dbReference type="InterPro" id="IPR006367">
    <property type="entry name" value="Sirohaem_synthase_N"/>
</dbReference>
<keyword evidence="9" id="KW-0456">Lyase</keyword>
<dbReference type="Gene3D" id="3.30.160.110">
    <property type="entry name" value="Siroheme synthase, domain 2"/>
    <property type="match status" value="1"/>
</dbReference>
<dbReference type="InterPro" id="IPR003043">
    <property type="entry name" value="Uropor_MeTrfase_CS"/>
</dbReference>
<keyword evidence="10" id="KW-0627">Porphyrin biosynthesis</keyword>
<feature type="domain" description="Sirohaem synthase dimerisation" evidence="15">
    <location>
        <begin position="192"/>
        <end position="249"/>
    </location>
</feature>
<dbReference type="PANTHER" id="PTHR45790">
    <property type="entry name" value="SIROHEME SYNTHASE-RELATED"/>
    <property type="match status" value="1"/>
</dbReference>
<evidence type="ECO:0000313" key="18">
    <source>
        <dbReference type="Proteomes" id="UP001157938"/>
    </source>
</evidence>
<dbReference type="NCBIfam" id="TIGR01469">
    <property type="entry name" value="cobA_cysG_Cterm"/>
    <property type="match status" value="1"/>
</dbReference>
<dbReference type="Pfam" id="PF00590">
    <property type="entry name" value="TP_methylase"/>
    <property type="match status" value="1"/>
</dbReference>
<dbReference type="InterPro" id="IPR019478">
    <property type="entry name" value="Sirohaem_synthase_dimer_dom"/>
</dbReference>
<dbReference type="InterPro" id="IPR050161">
    <property type="entry name" value="Siro_Cobalamin_biosynth"/>
</dbReference>
<dbReference type="CDD" id="cd11642">
    <property type="entry name" value="SUMT"/>
    <property type="match status" value="1"/>
</dbReference>